<dbReference type="AlphaFoldDB" id="A0A197K3R6"/>
<dbReference type="SUPFAM" id="SSF52047">
    <property type="entry name" value="RNI-like"/>
    <property type="match status" value="1"/>
</dbReference>
<dbReference type="EMBL" id="KV442027">
    <property type="protein sequence ID" value="OAQ31833.1"/>
    <property type="molecule type" value="Genomic_DNA"/>
</dbReference>
<dbReference type="Gene3D" id="3.80.10.10">
    <property type="entry name" value="Ribonuclease Inhibitor"/>
    <property type="match status" value="1"/>
</dbReference>
<dbReference type="Proteomes" id="UP000078512">
    <property type="component" value="Unassembled WGS sequence"/>
</dbReference>
<name>A0A197K3R6_9FUNG</name>
<keyword evidence="2" id="KW-1185">Reference proteome</keyword>
<accession>A0A197K3R6</accession>
<reference evidence="1 2" key="1">
    <citation type="submission" date="2016-05" db="EMBL/GenBank/DDBJ databases">
        <title>Genome sequencing reveals origins of a unique bacterial endosymbiosis in the earliest lineages of terrestrial Fungi.</title>
        <authorList>
            <consortium name="DOE Joint Genome Institute"/>
            <person name="Uehling J."/>
            <person name="Gryganskyi A."/>
            <person name="Hameed K."/>
            <person name="Tschaplinski T."/>
            <person name="Misztal P."/>
            <person name="Wu S."/>
            <person name="Desiro A."/>
            <person name="Vande Pol N."/>
            <person name="Du Z.-Y."/>
            <person name="Zienkiewicz A."/>
            <person name="Zienkiewicz K."/>
            <person name="Morin E."/>
            <person name="Tisserant E."/>
            <person name="Splivallo R."/>
            <person name="Hainaut M."/>
            <person name="Henrissat B."/>
            <person name="Ohm R."/>
            <person name="Kuo A."/>
            <person name="Yan J."/>
            <person name="Lipzen A."/>
            <person name="Nolan M."/>
            <person name="Labutti K."/>
            <person name="Barry K."/>
            <person name="Goldstein A."/>
            <person name="Labbe J."/>
            <person name="Schadt C."/>
            <person name="Tuskan G."/>
            <person name="Grigoriev I."/>
            <person name="Martin F."/>
            <person name="Vilgalys R."/>
            <person name="Bonito G."/>
        </authorList>
    </citation>
    <scope>NUCLEOTIDE SEQUENCE [LARGE SCALE GENOMIC DNA]</scope>
    <source>
        <strain evidence="1 2">AG-77</strain>
    </source>
</reference>
<organism evidence="1 2">
    <name type="scientific">Linnemannia elongata AG-77</name>
    <dbReference type="NCBI Taxonomy" id="1314771"/>
    <lineage>
        <taxon>Eukaryota</taxon>
        <taxon>Fungi</taxon>
        <taxon>Fungi incertae sedis</taxon>
        <taxon>Mucoromycota</taxon>
        <taxon>Mortierellomycotina</taxon>
        <taxon>Mortierellomycetes</taxon>
        <taxon>Mortierellales</taxon>
        <taxon>Mortierellaceae</taxon>
        <taxon>Linnemannia</taxon>
    </lineage>
</organism>
<evidence type="ECO:0000313" key="2">
    <source>
        <dbReference type="Proteomes" id="UP000078512"/>
    </source>
</evidence>
<dbReference type="OrthoDB" id="2405020at2759"/>
<sequence>MLTMCLLAKSCRRFIFLFLFVFGEDIRKVRNKPTQGPVPLPLFFFFFVSSYSSLTSCHSFSSLITAPSLTFPTTMPSPPPNALLRFFNVVELVSMLCSFLTTKQVFMLVQTNRFLREAAGPFLWRNVDLDADHRVEMLYTHYDPIYHVKYNDEYGGRILLSKVASYININKTRSLKAGFAFMSYYLEGVRQYLDTDSTQQQPSSWIPPHQTDLFSTPLPLIKQLSRLDVSLLQVQRYPNTFFAGLNGAPPLAPRLFQFINLNAAHLTSVSLRDFQVSIAVPNYTDLLCSTISSLSNLAHFAIDIPAKPSEPPFSIIPTVFFSCPISLVSFSMTTTVRDDVEEKPWKKKLFTGLKYLRLPQHRTGYKLAQLNLILSQCPALEEWADVPSILVPAELGGCLQYPPTILDLSTHPSRNSKGETVAGIMKTIPKDQLKSLDFRLLEDTSPDEPDLPAPFILSLLRHSASLVTISLVDINWIQSKSVRHILTTCTALTSLVFASSNTMRSYLTVEDAIAEPWKCTRLRELRLIINLNRGCPNEYTMLDELYTQIGDLVDLEILDLMSACRIKIASKPYTETTMTRMLALRNETTNHEGFLQSLFKLKNLRVLLGSFILSNQEMRAMVGEAEVKWILEHWPHLETIEFVTKEERFGSAPWPPQIELLKQERPNLQFYRTQTR</sequence>
<evidence type="ECO:0000313" key="1">
    <source>
        <dbReference type="EMBL" id="OAQ31833.1"/>
    </source>
</evidence>
<gene>
    <name evidence="1" type="ORF">K457DRAFT_335445</name>
</gene>
<proteinExistence type="predicted"/>
<dbReference type="InterPro" id="IPR032675">
    <property type="entry name" value="LRR_dom_sf"/>
</dbReference>
<protein>
    <submittedName>
        <fullName evidence="1">Uncharacterized protein</fullName>
    </submittedName>
</protein>